<sequence length="190" mass="21825">MARYSHQIIESFEAKALKKRPFTIRIADWLTSSFGSIAFLLANLVFFSAWILINTGRVPSVPVFDPFPFILLTMAVSLEAIMLAIVVLMSQNRQSYISTLREELDMQVNLISEREITKVLKLLKEIRNKLAQEEIADPELEEMIKRVDTSYIERQLEEQLSIKSNSIAKEVVKPLSRVTEKVEKTILPNK</sequence>
<dbReference type="AlphaFoldDB" id="A0A1F8AY07"/>
<reference evidence="2 3" key="1">
    <citation type="journal article" date="2016" name="Nat. Commun.">
        <title>Thousands of microbial genomes shed light on interconnected biogeochemical processes in an aquifer system.</title>
        <authorList>
            <person name="Anantharaman K."/>
            <person name="Brown C.T."/>
            <person name="Hug L.A."/>
            <person name="Sharon I."/>
            <person name="Castelle C.J."/>
            <person name="Probst A.J."/>
            <person name="Thomas B.C."/>
            <person name="Singh A."/>
            <person name="Wilkins M.J."/>
            <person name="Karaoz U."/>
            <person name="Brodie E.L."/>
            <person name="Williams K.H."/>
            <person name="Hubbard S.S."/>
            <person name="Banfield J.F."/>
        </authorList>
    </citation>
    <scope>NUCLEOTIDE SEQUENCE [LARGE SCALE GENOMIC DNA]</scope>
</reference>
<gene>
    <name evidence="2" type="ORF">A3E46_01470</name>
</gene>
<dbReference type="STRING" id="1802513.A3E46_01470"/>
<evidence type="ECO:0008006" key="4">
    <source>
        <dbReference type="Google" id="ProtNLM"/>
    </source>
</evidence>
<keyword evidence="1" id="KW-1133">Transmembrane helix</keyword>
<evidence type="ECO:0000313" key="3">
    <source>
        <dbReference type="Proteomes" id="UP000178313"/>
    </source>
</evidence>
<proteinExistence type="predicted"/>
<dbReference type="PANTHER" id="PTHR41386">
    <property type="entry name" value="INTEGRAL MEMBRANE PROTEIN-RELATED"/>
    <property type="match status" value="1"/>
</dbReference>
<evidence type="ECO:0000256" key="1">
    <source>
        <dbReference type="SAM" id="Phobius"/>
    </source>
</evidence>
<dbReference type="Proteomes" id="UP000178313">
    <property type="component" value="Unassembled WGS sequence"/>
</dbReference>
<comment type="caution">
    <text evidence="2">The sequence shown here is derived from an EMBL/GenBank/DDBJ whole genome shotgun (WGS) entry which is preliminary data.</text>
</comment>
<keyword evidence="1" id="KW-0812">Transmembrane</keyword>
<evidence type="ECO:0000313" key="2">
    <source>
        <dbReference type="EMBL" id="OGM56108.1"/>
    </source>
</evidence>
<feature type="transmembrane region" description="Helical" evidence="1">
    <location>
        <begin position="29"/>
        <end position="53"/>
    </location>
</feature>
<dbReference type="Pfam" id="PF06210">
    <property type="entry name" value="DUF1003"/>
    <property type="match status" value="1"/>
</dbReference>
<protein>
    <recommendedName>
        <fullName evidence="4">DUF1003 domain-containing protein</fullName>
    </recommendedName>
</protein>
<dbReference type="PANTHER" id="PTHR41386:SF1">
    <property type="entry name" value="MEMBRANE PROTEIN"/>
    <property type="match status" value="1"/>
</dbReference>
<keyword evidence="1" id="KW-0472">Membrane</keyword>
<organism evidence="2 3">
    <name type="scientific">Candidatus Woesebacteria bacterium RIFCSPHIGHO2_12_FULL_46_16</name>
    <dbReference type="NCBI Taxonomy" id="1802513"/>
    <lineage>
        <taxon>Bacteria</taxon>
        <taxon>Candidatus Woeseibacteriota</taxon>
    </lineage>
</organism>
<accession>A0A1F8AY07</accession>
<dbReference type="EMBL" id="MGGZ01000039">
    <property type="protein sequence ID" value="OGM56108.1"/>
    <property type="molecule type" value="Genomic_DNA"/>
</dbReference>
<dbReference type="InterPro" id="IPR010406">
    <property type="entry name" value="DUF1003"/>
</dbReference>
<feature type="transmembrane region" description="Helical" evidence="1">
    <location>
        <begin position="69"/>
        <end position="89"/>
    </location>
</feature>
<name>A0A1F8AY07_9BACT</name>